<dbReference type="AlphaFoldDB" id="A0A0C3DIW2"/>
<dbReference type="EMBL" id="KN822060">
    <property type="protein sequence ID" value="KIM60605.1"/>
    <property type="molecule type" value="Genomic_DNA"/>
</dbReference>
<gene>
    <name evidence="2" type="ORF">SCLCIDRAFT_1216655</name>
</gene>
<dbReference type="Proteomes" id="UP000053989">
    <property type="component" value="Unassembled WGS sequence"/>
</dbReference>
<feature type="region of interest" description="Disordered" evidence="1">
    <location>
        <begin position="80"/>
        <end position="101"/>
    </location>
</feature>
<protein>
    <submittedName>
        <fullName evidence="2">Uncharacterized protein</fullName>
    </submittedName>
</protein>
<dbReference type="InParanoid" id="A0A0C3DIW2"/>
<evidence type="ECO:0000313" key="3">
    <source>
        <dbReference type="Proteomes" id="UP000053989"/>
    </source>
</evidence>
<evidence type="ECO:0000256" key="1">
    <source>
        <dbReference type="SAM" id="MobiDB-lite"/>
    </source>
</evidence>
<organism evidence="2 3">
    <name type="scientific">Scleroderma citrinum Foug A</name>
    <dbReference type="NCBI Taxonomy" id="1036808"/>
    <lineage>
        <taxon>Eukaryota</taxon>
        <taxon>Fungi</taxon>
        <taxon>Dikarya</taxon>
        <taxon>Basidiomycota</taxon>
        <taxon>Agaricomycotina</taxon>
        <taxon>Agaricomycetes</taxon>
        <taxon>Agaricomycetidae</taxon>
        <taxon>Boletales</taxon>
        <taxon>Sclerodermatineae</taxon>
        <taxon>Sclerodermataceae</taxon>
        <taxon>Scleroderma</taxon>
    </lineage>
</organism>
<accession>A0A0C3DIW2</accession>
<sequence>MHARHAAQGPVSMHARTRSQNSRLFSRRQCVVMRNTDTLALVADFLGVQPSALRTLHLQVSFFVSFTNYYYRCSACTPSLHTPSSAAATAPARTPKMNTKK</sequence>
<feature type="region of interest" description="Disordered" evidence="1">
    <location>
        <begin position="1"/>
        <end position="22"/>
    </location>
</feature>
<proteinExistence type="predicted"/>
<dbReference type="HOGENOM" id="CLU_2293356_0_0_1"/>
<reference evidence="2 3" key="1">
    <citation type="submission" date="2014-04" db="EMBL/GenBank/DDBJ databases">
        <authorList>
            <consortium name="DOE Joint Genome Institute"/>
            <person name="Kuo A."/>
            <person name="Kohler A."/>
            <person name="Nagy L.G."/>
            <person name="Floudas D."/>
            <person name="Copeland A."/>
            <person name="Barry K.W."/>
            <person name="Cichocki N."/>
            <person name="Veneault-Fourrey C."/>
            <person name="LaButti K."/>
            <person name="Lindquist E.A."/>
            <person name="Lipzen A."/>
            <person name="Lundell T."/>
            <person name="Morin E."/>
            <person name="Murat C."/>
            <person name="Sun H."/>
            <person name="Tunlid A."/>
            <person name="Henrissat B."/>
            <person name="Grigoriev I.V."/>
            <person name="Hibbett D.S."/>
            <person name="Martin F."/>
            <person name="Nordberg H.P."/>
            <person name="Cantor M.N."/>
            <person name="Hua S.X."/>
        </authorList>
    </citation>
    <scope>NUCLEOTIDE SEQUENCE [LARGE SCALE GENOMIC DNA]</scope>
    <source>
        <strain evidence="2 3">Foug A</strain>
    </source>
</reference>
<keyword evidence="3" id="KW-1185">Reference proteome</keyword>
<feature type="compositionally biased region" description="Low complexity" evidence="1">
    <location>
        <begin position="80"/>
        <end position="95"/>
    </location>
</feature>
<evidence type="ECO:0000313" key="2">
    <source>
        <dbReference type="EMBL" id="KIM60605.1"/>
    </source>
</evidence>
<reference evidence="3" key="2">
    <citation type="submission" date="2015-01" db="EMBL/GenBank/DDBJ databases">
        <title>Evolutionary Origins and Diversification of the Mycorrhizal Mutualists.</title>
        <authorList>
            <consortium name="DOE Joint Genome Institute"/>
            <consortium name="Mycorrhizal Genomics Consortium"/>
            <person name="Kohler A."/>
            <person name="Kuo A."/>
            <person name="Nagy L.G."/>
            <person name="Floudas D."/>
            <person name="Copeland A."/>
            <person name="Barry K.W."/>
            <person name="Cichocki N."/>
            <person name="Veneault-Fourrey C."/>
            <person name="LaButti K."/>
            <person name="Lindquist E.A."/>
            <person name="Lipzen A."/>
            <person name="Lundell T."/>
            <person name="Morin E."/>
            <person name="Murat C."/>
            <person name="Riley R."/>
            <person name="Ohm R."/>
            <person name="Sun H."/>
            <person name="Tunlid A."/>
            <person name="Henrissat B."/>
            <person name="Grigoriev I.V."/>
            <person name="Hibbett D.S."/>
            <person name="Martin F."/>
        </authorList>
    </citation>
    <scope>NUCLEOTIDE SEQUENCE [LARGE SCALE GENOMIC DNA]</scope>
    <source>
        <strain evidence="3">Foug A</strain>
    </source>
</reference>
<name>A0A0C3DIW2_9AGAM</name>